<accession>A0A6S6S1Q1</accession>
<evidence type="ECO:0000259" key="3">
    <source>
        <dbReference type="Pfam" id="PF05896"/>
    </source>
</evidence>
<dbReference type="EC" id="7.2.1.1" evidence="1"/>
<evidence type="ECO:0000256" key="2">
    <source>
        <dbReference type="SAM" id="Phobius"/>
    </source>
</evidence>
<dbReference type="PANTHER" id="PTHR37839">
    <property type="entry name" value="NA(+)-TRANSLOCATING NADH-QUINONE REDUCTASE SUBUNIT A"/>
    <property type="match status" value="1"/>
</dbReference>
<feature type="domain" description="NqrA N-terminal barrel-sandwich hybrid" evidence="3">
    <location>
        <begin position="72"/>
        <end position="166"/>
    </location>
</feature>
<keyword evidence="5" id="KW-0560">Oxidoreductase</keyword>
<comment type="similarity">
    <text evidence="1">Belongs to the NqrA family.</text>
</comment>
<dbReference type="AlphaFoldDB" id="A0A6S6S1Q1"/>
<dbReference type="InterPro" id="IPR056148">
    <property type="entry name" value="NQRA_2nd"/>
</dbReference>
<dbReference type="NCBIfam" id="TIGR01936">
    <property type="entry name" value="nqrA"/>
    <property type="match status" value="1"/>
</dbReference>
<evidence type="ECO:0000256" key="1">
    <source>
        <dbReference type="HAMAP-Rule" id="MF_00425"/>
    </source>
</evidence>
<comment type="subunit">
    <text evidence="1">Composed of six subunits; NqrA, NqrB, NqrC, NqrD, NqrE and NqrF.</text>
</comment>
<gene>
    <name evidence="1" type="primary">nqrA</name>
    <name evidence="5" type="ORF">HELGO_WM29036</name>
</gene>
<dbReference type="PANTHER" id="PTHR37839:SF1">
    <property type="entry name" value="NA(+)-TRANSLOCATING NADH-QUINONE REDUCTASE SUBUNIT A"/>
    <property type="match status" value="1"/>
</dbReference>
<name>A0A6S6S1Q1_9BACT</name>
<dbReference type="Pfam" id="PF05896">
    <property type="entry name" value="NQRA_N"/>
    <property type="match status" value="1"/>
</dbReference>
<dbReference type="HAMAP" id="MF_00425">
    <property type="entry name" value="NqrA"/>
    <property type="match status" value="1"/>
</dbReference>
<comment type="catalytic activity">
    <reaction evidence="1">
        <text>a ubiquinone + n Na(+)(in) + NADH + H(+) = a ubiquinol + n Na(+)(out) + NAD(+)</text>
        <dbReference type="Rhea" id="RHEA:47748"/>
        <dbReference type="Rhea" id="RHEA-COMP:9565"/>
        <dbReference type="Rhea" id="RHEA-COMP:9566"/>
        <dbReference type="ChEBI" id="CHEBI:15378"/>
        <dbReference type="ChEBI" id="CHEBI:16389"/>
        <dbReference type="ChEBI" id="CHEBI:17976"/>
        <dbReference type="ChEBI" id="CHEBI:29101"/>
        <dbReference type="ChEBI" id="CHEBI:57540"/>
        <dbReference type="ChEBI" id="CHEBI:57945"/>
        <dbReference type="EC" id="7.2.1.1"/>
    </reaction>
</comment>
<dbReference type="Pfam" id="PF24836">
    <property type="entry name" value="NQRA_2nd"/>
    <property type="match status" value="1"/>
</dbReference>
<dbReference type="NCBIfam" id="NF003761">
    <property type="entry name" value="PRK05352.1-4"/>
    <property type="match status" value="1"/>
</dbReference>
<comment type="function">
    <text evidence="1">NQR complex catalyzes the reduction of ubiquinone-1 to ubiquinol by two successive reactions, coupled with the transport of Na(+) ions from the cytoplasm to the periplasm. NqrA to NqrE are probably involved in the second step, the conversion of ubisemiquinone to ubiquinol.</text>
</comment>
<keyword evidence="1" id="KW-0406">Ion transport</keyword>
<feature type="domain" description="NqrA second alpha/beta" evidence="4">
    <location>
        <begin position="184"/>
        <end position="330"/>
    </location>
</feature>
<evidence type="ECO:0000313" key="5">
    <source>
        <dbReference type="EMBL" id="CAA6799252.1"/>
    </source>
</evidence>
<reference evidence="5" key="1">
    <citation type="submission" date="2020-01" db="EMBL/GenBank/DDBJ databases">
        <authorList>
            <person name="Meier V. D."/>
            <person name="Meier V D."/>
        </authorList>
    </citation>
    <scope>NUCLEOTIDE SEQUENCE</scope>
    <source>
        <strain evidence="5">HLG_WM_MAG_10</strain>
    </source>
</reference>
<sequence>MTLSTGLIFGIIFILMFIVVMATISEGLVKIAAKHQGENPENYGVLPNDMPSMLKRGEGSPDYISQEDHFVDLKKGFDINLLGEASLEHGIEYVHSSTYALKPKDFMGMMPIPKVVVAEGETLKAGDVLFFDKKRPEIKYAAPVSGEMLKIQRGEKRSVNEVVILADKELEYRAYDLPDLDTVSREDLVAFLLDSGAWPFIRQRPFDIVAEHEKMPKAIFVTTFDTAPLAPSFNLTVQGKEAEFQKGLDVLAKLTEGALHLGLDGRGASSPAKAFVNATGVQKHWFNGAHPAGNVGVHIHHVDPLNSGETVWHLDVHGVLVLGTLFAKGIFDTERIVALTGNEMPNPRYVRAHQGVCLERFVTDVKFQEQLTTTDQEGKPVTINRKAVRLVSGDPLTGKEIEPNGYLGFFDDQVMTIEEGDYYELFGWLIPRAGHPTQNRTFPGAFAPSSIYKADTQQNGEERAFVVSGEYESVLPMDIYPQYLLRAIQANDFEKMEGLGILELGEEDVALCEYVCTSKHPVQKTLRQGLDMLREQG</sequence>
<dbReference type="InterPro" id="IPR056147">
    <property type="entry name" value="NQRA_N"/>
</dbReference>
<dbReference type="GO" id="GO:0016655">
    <property type="term" value="F:oxidoreductase activity, acting on NAD(P)H, quinone or similar compound as acceptor"/>
    <property type="evidence" value="ECO:0007669"/>
    <property type="project" value="UniProtKB-UniRule"/>
</dbReference>
<keyword evidence="1" id="KW-0830">Ubiquinone</keyword>
<feature type="transmembrane region" description="Helical" evidence="2">
    <location>
        <begin position="6"/>
        <end position="24"/>
    </location>
</feature>
<keyword evidence="2" id="KW-0472">Membrane</keyword>
<keyword evidence="1" id="KW-0915">Sodium</keyword>
<organism evidence="5">
    <name type="scientific">uncultured Aureispira sp</name>
    <dbReference type="NCBI Taxonomy" id="1331704"/>
    <lineage>
        <taxon>Bacteria</taxon>
        <taxon>Pseudomonadati</taxon>
        <taxon>Bacteroidota</taxon>
        <taxon>Saprospiria</taxon>
        <taxon>Saprospirales</taxon>
        <taxon>Saprospiraceae</taxon>
        <taxon>Aureispira</taxon>
        <taxon>environmental samples</taxon>
    </lineage>
</organism>
<keyword evidence="2" id="KW-1133">Transmembrane helix</keyword>
<keyword evidence="1" id="KW-0813">Transport</keyword>
<keyword evidence="2" id="KW-0812">Transmembrane</keyword>
<proteinExistence type="inferred from homology"/>
<keyword evidence="1" id="KW-0520">NAD</keyword>
<protein>
    <recommendedName>
        <fullName evidence="1">Na(+)-translocating NADH-quinone reductase subunit A</fullName>
        <shortName evidence="1">Na(+)-NQR subunit A</shortName>
        <shortName evidence="1">Na(+)-translocating NQR subunit A</shortName>
        <ecNumber evidence="1">7.2.1.1</ecNumber>
    </recommendedName>
    <alternativeName>
        <fullName evidence="1">NQR complex subunit A</fullName>
    </alternativeName>
    <alternativeName>
        <fullName evidence="1">NQR-1 subunit A</fullName>
    </alternativeName>
</protein>
<keyword evidence="1" id="KW-0739">Sodium transport</keyword>
<keyword evidence="1" id="KW-1278">Translocase</keyword>
<evidence type="ECO:0000259" key="4">
    <source>
        <dbReference type="Pfam" id="PF24836"/>
    </source>
</evidence>
<dbReference type="InterPro" id="IPR008703">
    <property type="entry name" value="NqrA"/>
</dbReference>
<dbReference type="EMBL" id="CACVAQ010000025">
    <property type="protein sequence ID" value="CAA6799252.1"/>
    <property type="molecule type" value="Genomic_DNA"/>
</dbReference>
<dbReference type="GO" id="GO:0006814">
    <property type="term" value="P:sodium ion transport"/>
    <property type="evidence" value="ECO:0007669"/>
    <property type="project" value="UniProtKB-UniRule"/>
</dbReference>